<dbReference type="EMBL" id="AJDQ01000008">
    <property type="protein sequence ID" value="EOI55531.1"/>
    <property type="molecule type" value="Genomic_DNA"/>
</dbReference>
<dbReference type="AlphaFoldDB" id="R2VD26"/>
<name>R2VD26_9ENTE</name>
<evidence type="ECO:0000313" key="2">
    <source>
        <dbReference type="EMBL" id="EOW81926.1"/>
    </source>
</evidence>
<evidence type="ECO:0000313" key="3">
    <source>
        <dbReference type="Proteomes" id="UP000013750"/>
    </source>
</evidence>
<protein>
    <submittedName>
        <fullName evidence="1">Uncharacterized protein</fullName>
    </submittedName>
</protein>
<gene>
    <name evidence="2" type="ORF">I592_01227</name>
    <name evidence="1" type="ORF">UKC_02739</name>
</gene>
<evidence type="ECO:0000313" key="1">
    <source>
        <dbReference type="EMBL" id="EOI55531.1"/>
    </source>
</evidence>
<dbReference type="eggNOG" id="ENOG50313AY">
    <property type="taxonomic scope" value="Bacteria"/>
</dbReference>
<keyword evidence="4" id="KW-1185">Reference proteome</keyword>
<sequence>MQVYLDNKQFTNKPKNQEIGIITNKIYKQRADLNLRDLAKEIAEKGRTVMLATYIANLKQSELEQQSLLMLDFDNQDKDNQFTLEQALADRFIRDNACFLYRTFSDSEAVDKFRVVFALDNALDTADEVTMAYRYLLSKYTQADQKTKNPNRLFFGSNSGFIEIDFNNRLKKAEVIKEKVEKVKKYEVNIAKEFEIIDNTYIFELIKDKQFKQAREILAVKYKDTNVLNNQFKNEASINHFFKTEVDMLEFLDLPIKKSFNCIVFEDNKPSAGVYKSETGTQIYHNFANNYRADLVRLIAKLADITAFEAIELLMYLTDSCLITDTLIQRQIRTVDYLINSLENPDLSTLYPVTYKFLNRNLEEITAMLKIVSEYKYIDSNGNVKIMSYLTVDTLTKQINHRVKHKNITKETTVKCMSLLTLTDILIKEKIENVDKQLLENIDKSRIKNNENESLTKYKRYPNFLSIAEEANLEAMERILNELDSKKFTITGSLNFEWFYTNYSEEIALKVFPQKFDSSVKNINDNLVISNDSVKKIEMIMSIIHNYLTINDTIILKTQHLSNF</sequence>
<reference evidence="2 4" key="2">
    <citation type="submission" date="2013-03" db="EMBL/GenBank/DDBJ databases">
        <title>The Genome Sequence of Enterococcus gilvus ATCC BAA-350 (PacBio/Illumina hybrid assembly).</title>
        <authorList>
            <consortium name="The Broad Institute Genomics Platform"/>
            <consortium name="The Broad Institute Genome Sequencing Center for Infectious Disease"/>
            <person name="Earl A."/>
            <person name="Russ C."/>
            <person name="Gilmore M."/>
            <person name="Surin D."/>
            <person name="Walker B."/>
            <person name="Young S."/>
            <person name="Zeng Q."/>
            <person name="Gargeya S."/>
            <person name="Fitzgerald M."/>
            <person name="Haas B."/>
            <person name="Abouelleil A."/>
            <person name="Allen A.W."/>
            <person name="Alvarado L."/>
            <person name="Arachchi H.M."/>
            <person name="Berlin A.M."/>
            <person name="Chapman S.B."/>
            <person name="Gainer-Dewar J."/>
            <person name="Goldberg J."/>
            <person name="Griggs A."/>
            <person name="Gujja S."/>
            <person name="Hansen M."/>
            <person name="Howarth C."/>
            <person name="Imamovic A."/>
            <person name="Ireland A."/>
            <person name="Larimer J."/>
            <person name="McCowan C."/>
            <person name="Murphy C."/>
            <person name="Pearson M."/>
            <person name="Poon T.W."/>
            <person name="Priest M."/>
            <person name="Roberts A."/>
            <person name="Saif S."/>
            <person name="Shea T."/>
            <person name="Sisk P."/>
            <person name="Sykes S."/>
            <person name="Wortman J."/>
            <person name="Nusbaum C."/>
            <person name="Birren B."/>
        </authorList>
    </citation>
    <scope>NUCLEOTIDE SEQUENCE [LARGE SCALE GENOMIC DNA]</scope>
    <source>
        <strain evidence="2 4">ATCC BAA-350</strain>
    </source>
</reference>
<proteinExistence type="predicted"/>
<reference evidence="1 3" key="1">
    <citation type="submission" date="2013-02" db="EMBL/GenBank/DDBJ databases">
        <title>The Genome Sequence of Enterococcus gilvus ATCC BAA-350.</title>
        <authorList>
            <consortium name="The Broad Institute Genome Sequencing Platform"/>
            <consortium name="The Broad Institute Genome Sequencing Center for Infectious Disease"/>
            <person name="Earl A.M."/>
            <person name="Gilmore M.S."/>
            <person name="Lebreton F."/>
            <person name="Walker B."/>
            <person name="Young S.K."/>
            <person name="Zeng Q."/>
            <person name="Gargeya S."/>
            <person name="Fitzgerald M."/>
            <person name="Haas B."/>
            <person name="Abouelleil A."/>
            <person name="Alvarado L."/>
            <person name="Arachchi H.M."/>
            <person name="Berlin A.M."/>
            <person name="Chapman S.B."/>
            <person name="Dewar J."/>
            <person name="Goldberg J."/>
            <person name="Griggs A."/>
            <person name="Gujja S."/>
            <person name="Hansen M."/>
            <person name="Howarth C."/>
            <person name="Imamovic A."/>
            <person name="Larimer J."/>
            <person name="McCowan C."/>
            <person name="Murphy C."/>
            <person name="Neiman D."/>
            <person name="Pearson M."/>
            <person name="Priest M."/>
            <person name="Roberts A."/>
            <person name="Saif S."/>
            <person name="Shea T."/>
            <person name="Sisk P."/>
            <person name="Sykes S."/>
            <person name="Wortman J."/>
            <person name="Nusbaum C."/>
            <person name="Birren B."/>
        </authorList>
    </citation>
    <scope>NUCLEOTIDE SEQUENCE [LARGE SCALE GENOMIC DNA]</scope>
    <source>
        <strain evidence="1 3">ATCC BAA-350</strain>
    </source>
</reference>
<dbReference type="RefSeq" id="WP_010781111.1">
    <property type="nucleotide sequence ID" value="NZ_ASWH01000001.1"/>
</dbReference>
<evidence type="ECO:0000313" key="4">
    <source>
        <dbReference type="Proteomes" id="UP000014160"/>
    </source>
</evidence>
<dbReference type="EMBL" id="ASWH01000001">
    <property type="protein sequence ID" value="EOW81926.1"/>
    <property type="molecule type" value="Genomic_DNA"/>
</dbReference>
<dbReference type="Proteomes" id="UP000013750">
    <property type="component" value="Unassembled WGS sequence"/>
</dbReference>
<comment type="caution">
    <text evidence="1">The sequence shown here is derived from an EMBL/GenBank/DDBJ whole genome shotgun (WGS) entry which is preliminary data.</text>
</comment>
<organism evidence="1 3">
    <name type="scientific">Enterococcus gilvus ATCC BAA-350</name>
    <dbReference type="NCBI Taxonomy" id="1158614"/>
    <lineage>
        <taxon>Bacteria</taxon>
        <taxon>Bacillati</taxon>
        <taxon>Bacillota</taxon>
        <taxon>Bacilli</taxon>
        <taxon>Lactobacillales</taxon>
        <taxon>Enterococcaceae</taxon>
        <taxon>Enterococcus</taxon>
    </lineage>
</organism>
<dbReference type="HOGENOM" id="CLU_444639_0_0_9"/>
<dbReference type="PATRIC" id="fig|1158614.3.peg.2734"/>
<dbReference type="Proteomes" id="UP000014160">
    <property type="component" value="Unassembled WGS sequence"/>
</dbReference>
<accession>R2VD26</accession>